<evidence type="ECO:0000313" key="3">
    <source>
        <dbReference type="Proteomes" id="UP000194948"/>
    </source>
</evidence>
<dbReference type="PROSITE" id="PS51257">
    <property type="entry name" value="PROKAR_LIPOPROTEIN"/>
    <property type="match status" value="1"/>
</dbReference>
<evidence type="ECO:0000313" key="2">
    <source>
        <dbReference type="EMBL" id="WYK02187.1"/>
    </source>
</evidence>
<sequence length="289" mass="31983">MKKKKYYLLVASCLLLLFTGCISKKTAKDENQPVTKNSATSETTQKSTIPTLFIHGYSGGSGSFGRMIKRMEASDQTKKELILTVSPEGEVQAKGNLSGKKNNPSIQVLFKDNKNNEWNQAEWIKNCLTYIQEHYSVTEVNLVGHSMGGASSLRYLTTYGDNENLPKVKKFIGIAAPFNNFVELSNGETLEDVINNGPTIQSERYADYVNGIERVPKDLNVMIIAGDVKDGSLSDEAVPVADALSVVSLLNKHGNNVKEQVFYGKSAQHSQLHENTEVDQLVADFLWKQ</sequence>
<dbReference type="Pfam" id="PF06028">
    <property type="entry name" value="DUF915"/>
    <property type="match status" value="1"/>
</dbReference>
<dbReference type="EMBL" id="CP147244">
    <property type="protein sequence ID" value="WYK02187.1"/>
    <property type="molecule type" value="Genomic_DNA"/>
</dbReference>
<dbReference type="Gene3D" id="3.40.50.1820">
    <property type="entry name" value="alpha/beta hydrolase"/>
    <property type="match status" value="1"/>
</dbReference>
<dbReference type="AlphaFoldDB" id="A0AAQ3Y7H7"/>
<dbReference type="SUPFAM" id="SSF53474">
    <property type="entry name" value="alpha/beta-Hydrolases"/>
    <property type="match status" value="1"/>
</dbReference>
<proteinExistence type="predicted"/>
<gene>
    <name evidence="2" type="ORF">A5821_003330</name>
</gene>
<dbReference type="InterPro" id="IPR029058">
    <property type="entry name" value="AB_hydrolase_fold"/>
</dbReference>
<protein>
    <recommendedName>
        <fullName evidence="4">Alpha/beta hydrolase</fullName>
    </recommendedName>
</protein>
<evidence type="ECO:0008006" key="4">
    <source>
        <dbReference type="Google" id="ProtNLM"/>
    </source>
</evidence>
<evidence type="ECO:0000256" key="1">
    <source>
        <dbReference type="SAM" id="SignalP"/>
    </source>
</evidence>
<reference evidence="2" key="2">
    <citation type="submission" date="2024-03" db="EMBL/GenBank/DDBJ databases">
        <title>The Genome Sequence of Enterococcus sp. DIV0205d.</title>
        <authorList>
            <consortium name="The Broad Institute Genomics Platform"/>
            <consortium name="The Broad Institute Microbial Omics Core"/>
            <consortium name="The Broad Institute Genomic Center for Infectious Diseases"/>
            <person name="Earl A."/>
            <person name="Manson A."/>
            <person name="Gilmore M."/>
            <person name="Schwartman J."/>
            <person name="Shea T."/>
            <person name="Abouelleil A."/>
            <person name="Cao P."/>
            <person name="Chapman S."/>
            <person name="Cusick C."/>
            <person name="Young S."/>
            <person name="Neafsey D."/>
            <person name="Nusbaum C."/>
            <person name="Birren B."/>
        </authorList>
    </citation>
    <scope>NUCLEOTIDE SEQUENCE</scope>
    <source>
        <strain evidence="2">7F3_DIV0205</strain>
    </source>
</reference>
<name>A0AAQ3Y7H7_9ENTE</name>
<dbReference type="RefSeq" id="WP_086312066.1">
    <property type="nucleotide sequence ID" value="NZ_CP147244.1"/>
</dbReference>
<keyword evidence="3" id="KW-1185">Reference proteome</keyword>
<feature type="chain" id="PRO_5042859806" description="Alpha/beta hydrolase" evidence="1">
    <location>
        <begin position="24"/>
        <end position="289"/>
    </location>
</feature>
<feature type="signal peptide" evidence="1">
    <location>
        <begin position="1"/>
        <end position="23"/>
    </location>
</feature>
<accession>A0AAQ3Y7H7</accession>
<organism evidence="2 3">
    <name type="scientific">Candidatus Enterococcus palustris</name>
    <dbReference type="NCBI Taxonomy" id="1834189"/>
    <lineage>
        <taxon>Bacteria</taxon>
        <taxon>Bacillati</taxon>
        <taxon>Bacillota</taxon>
        <taxon>Bacilli</taxon>
        <taxon>Lactobacillales</taxon>
        <taxon>Enterococcaceae</taxon>
        <taxon>Enterococcus</taxon>
    </lineage>
</organism>
<dbReference type="InterPro" id="IPR010315">
    <property type="entry name" value="DUF915_hydro-like"/>
</dbReference>
<keyword evidence="1" id="KW-0732">Signal</keyword>
<dbReference type="Proteomes" id="UP000194948">
    <property type="component" value="Chromosome"/>
</dbReference>
<reference evidence="2" key="1">
    <citation type="submission" date="2017-05" db="EMBL/GenBank/DDBJ databases">
        <authorList>
            <consortium name="The Broad Institute Genomics Platform"/>
            <consortium name="The Broad Institute Genomic Center for Infectious Diseases"/>
            <person name="Earl A."/>
            <person name="Manson A."/>
            <person name="Schwartman J."/>
            <person name="Gilmore M."/>
            <person name="Abouelleil A."/>
            <person name="Cao P."/>
            <person name="Chapman S."/>
            <person name="Cusick C."/>
            <person name="Shea T."/>
            <person name="Young S."/>
            <person name="Neafsey D."/>
            <person name="Nusbaum C."/>
            <person name="Birren B."/>
        </authorList>
    </citation>
    <scope>NUCLEOTIDE SEQUENCE</scope>
    <source>
        <strain evidence="2">7F3_DIV0205</strain>
    </source>
</reference>